<dbReference type="Gene3D" id="3.90.1470.20">
    <property type="match status" value="1"/>
</dbReference>
<dbReference type="EMBL" id="FCOW01000006">
    <property type="protein sequence ID" value="CVK18848.1"/>
    <property type="molecule type" value="Genomic_DNA"/>
</dbReference>
<gene>
    <name evidence="2" type="primary">mtnX</name>
    <name evidence="2" type="ORF">SSPH_01492</name>
</gene>
<organism evidence="2 3">
    <name type="scientific">Sporomusa sphaeroides DSM 2875</name>
    <dbReference type="NCBI Taxonomy" id="1337886"/>
    <lineage>
        <taxon>Bacteria</taxon>
        <taxon>Bacillati</taxon>
        <taxon>Bacillota</taxon>
        <taxon>Negativicutes</taxon>
        <taxon>Selenomonadales</taxon>
        <taxon>Sporomusaceae</taxon>
        <taxon>Sporomusa</taxon>
    </lineage>
</organism>
<protein>
    <submittedName>
        <fullName evidence="2">2-hydroxy-3-keto-5-methylthiopentenyl-1-phosphate phosphatase</fullName>
        <ecNumber evidence="2">3.1.3.87</ecNumber>
    </submittedName>
</protein>
<dbReference type="RefSeq" id="WP_083945625.1">
    <property type="nucleotide sequence ID" value="NZ_CP146991.1"/>
</dbReference>
<dbReference type="PANTHER" id="PTHR28181:SF2">
    <property type="entry name" value="PHOSPHORIC MONOESTER HYDROLASE"/>
    <property type="match status" value="1"/>
</dbReference>
<dbReference type="PANTHER" id="PTHR28181">
    <property type="entry name" value="UPF0655 PROTEIN YCR015C"/>
    <property type="match status" value="1"/>
</dbReference>
<accession>A0ABM9W0Z6</accession>
<dbReference type="InterPro" id="IPR023214">
    <property type="entry name" value="HAD_sf"/>
</dbReference>
<dbReference type="InterPro" id="IPR036412">
    <property type="entry name" value="HAD-like_sf"/>
</dbReference>
<reference evidence="2 3" key="1">
    <citation type="submission" date="2016-01" db="EMBL/GenBank/DDBJ databases">
        <authorList>
            <person name="Brown R."/>
        </authorList>
    </citation>
    <scope>NUCLEOTIDE SEQUENCE [LARGE SCALE GENOMIC DNA]</scope>
    <source>
        <strain evidence="2">Sporomusa sphaeroides DSM 2875</strain>
    </source>
</reference>
<dbReference type="Gene3D" id="3.40.50.1000">
    <property type="entry name" value="HAD superfamily/HAD-like"/>
    <property type="match status" value="1"/>
</dbReference>
<dbReference type="Proteomes" id="UP000245702">
    <property type="component" value="Unassembled WGS sequence"/>
</dbReference>
<name>A0ABM9W0Z6_9FIRM</name>
<dbReference type="GO" id="GO:0043716">
    <property type="term" value="F:2-hydroxy-3-keto-5-methylthiopentenyl-1-phosphate phosphatase activity"/>
    <property type="evidence" value="ECO:0007669"/>
    <property type="project" value="UniProtKB-EC"/>
</dbReference>
<dbReference type="InterPro" id="IPR050849">
    <property type="entry name" value="HAD-like_hydrolase_phosphatase"/>
</dbReference>
<sequence length="247" mass="27740">MRNLSLSWKNSGSFSIICDFDNTITSMDTTDALLSRFASPEWEEIERQWVAGHITARECMAQQIGMLDLNLADLHNFLDKISLAKGFKEFIAFVRRQKIDLTVVSDGLDYVIRHVLARHGLQDIPIIANQLRIIESGYELAFPHSRENCGSGVCKCAAAASQSPVILIGDGRSDFCLASRAALVLAKRGLSLEAYCRENSLNYLPYDDFYKIIRILDCLQHSQSFHYNEILRRLSSESETKLAQSGG</sequence>
<proteinExistence type="predicted"/>
<keyword evidence="1 2" id="KW-0378">Hydrolase</keyword>
<evidence type="ECO:0000256" key="1">
    <source>
        <dbReference type="ARBA" id="ARBA00022801"/>
    </source>
</evidence>
<dbReference type="Pfam" id="PF12710">
    <property type="entry name" value="HAD"/>
    <property type="match status" value="1"/>
</dbReference>
<evidence type="ECO:0000313" key="2">
    <source>
        <dbReference type="EMBL" id="CVK18848.1"/>
    </source>
</evidence>
<dbReference type="SUPFAM" id="SSF56784">
    <property type="entry name" value="HAD-like"/>
    <property type="match status" value="1"/>
</dbReference>
<comment type="caution">
    <text evidence="2">The sequence shown here is derived from an EMBL/GenBank/DDBJ whole genome shotgun (WGS) entry which is preliminary data.</text>
</comment>
<dbReference type="NCBIfam" id="TIGR01488">
    <property type="entry name" value="HAD-SF-IB"/>
    <property type="match status" value="1"/>
</dbReference>
<dbReference type="InterPro" id="IPR006384">
    <property type="entry name" value="HAD_hydro_PyrdxlP_Pase-like"/>
</dbReference>
<dbReference type="EC" id="3.1.3.87" evidence="2"/>
<dbReference type="NCBIfam" id="TIGR01489">
    <property type="entry name" value="DKMTPPase-SF"/>
    <property type="match status" value="1"/>
</dbReference>
<keyword evidence="3" id="KW-1185">Reference proteome</keyword>
<evidence type="ECO:0000313" key="3">
    <source>
        <dbReference type="Proteomes" id="UP000245702"/>
    </source>
</evidence>